<organism evidence="15 16">
    <name type="scientific">Parvularcula bermudensis (strain ATCC BAA-594 / HTCC2503 / KCTC 12087)</name>
    <dbReference type="NCBI Taxonomy" id="314260"/>
    <lineage>
        <taxon>Bacteria</taxon>
        <taxon>Pseudomonadati</taxon>
        <taxon>Pseudomonadota</taxon>
        <taxon>Alphaproteobacteria</taxon>
        <taxon>Parvularculales</taxon>
        <taxon>Parvularculaceae</taxon>
        <taxon>Parvularcula</taxon>
    </lineage>
</organism>
<dbReference type="EMBL" id="CP002156">
    <property type="protein sequence ID" value="ADM08506.1"/>
    <property type="molecule type" value="Genomic_DNA"/>
</dbReference>
<keyword evidence="9 13" id="KW-0446">Lipid-binding</keyword>
<dbReference type="InterPro" id="IPR000454">
    <property type="entry name" value="ATP_synth_F0_csu"/>
</dbReference>
<evidence type="ECO:0000256" key="9">
    <source>
        <dbReference type="ARBA" id="ARBA00023121"/>
    </source>
</evidence>
<feature type="domain" description="V-ATPase proteolipid subunit C-like" evidence="14">
    <location>
        <begin position="9"/>
        <end position="71"/>
    </location>
</feature>
<feature type="transmembrane region" description="Helical" evidence="13">
    <location>
        <begin position="12"/>
        <end position="30"/>
    </location>
</feature>
<dbReference type="PRINTS" id="PR00124">
    <property type="entry name" value="ATPASEC"/>
</dbReference>
<keyword evidence="10 13" id="KW-0472">Membrane</keyword>
<evidence type="ECO:0000256" key="11">
    <source>
        <dbReference type="ARBA" id="ARBA00023310"/>
    </source>
</evidence>
<dbReference type="GO" id="GO:0008289">
    <property type="term" value="F:lipid binding"/>
    <property type="evidence" value="ECO:0007669"/>
    <property type="project" value="UniProtKB-KW"/>
</dbReference>
<evidence type="ECO:0000256" key="1">
    <source>
        <dbReference type="ARBA" id="ARBA00004141"/>
    </source>
</evidence>
<keyword evidence="6 13" id="KW-0375">Hydrogen ion transport</keyword>
<evidence type="ECO:0000313" key="15">
    <source>
        <dbReference type="EMBL" id="ADM08506.1"/>
    </source>
</evidence>
<accession>E0TC73</accession>
<comment type="function">
    <text evidence="12 13">F(1)F(0) ATP synthase produces ATP from ADP in the presence of a proton or sodium gradient. F-type ATPases consist of two structural domains, F(1) containing the extramembraneous catalytic core and F(0) containing the membrane proton channel, linked together by a central stalk and a peripheral stalk. During catalysis, ATP synthesis in the catalytic domain of F(1) is coupled via a rotary mechanism of the central stalk subunits to proton translocation.</text>
</comment>
<feature type="site" description="Reversibly protonated during proton transport" evidence="13">
    <location>
        <position position="58"/>
    </location>
</feature>
<evidence type="ECO:0000256" key="4">
    <source>
        <dbReference type="ARBA" id="ARBA00022547"/>
    </source>
</evidence>
<dbReference type="PANTHER" id="PTHR10031">
    <property type="entry name" value="ATP SYNTHASE LIPID-BINDING PROTEIN, MITOCHONDRIAL"/>
    <property type="match status" value="1"/>
</dbReference>
<reference evidence="16" key="1">
    <citation type="submission" date="2010-08" db="EMBL/GenBank/DDBJ databases">
        <title>Genome sequence of Parvularcula bermudensis HTCC2503.</title>
        <authorList>
            <person name="Kang D.-M."/>
            <person name="Oh H.-M."/>
            <person name="Cho J.-C."/>
        </authorList>
    </citation>
    <scope>NUCLEOTIDE SEQUENCE [LARGE SCALE GENOMIC DNA]</scope>
    <source>
        <strain evidence="16">ATCC BAA-594 / HTCC2503 / KCTC 12087</strain>
    </source>
</reference>
<evidence type="ECO:0000259" key="14">
    <source>
        <dbReference type="Pfam" id="PF00137"/>
    </source>
</evidence>
<dbReference type="InterPro" id="IPR002379">
    <property type="entry name" value="ATPase_proteolipid_c-like_dom"/>
</dbReference>
<evidence type="ECO:0000256" key="5">
    <source>
        <dbReference type="ARBA" id="ARBA00022692"/>
    </source>
</evidence>
<protein>
    <recommendedName>
        <fullName evidence="13">ATP synthase subunit c</fullName>
    </recommendedName>
    <alternativeName>
        <fullName evidence="13">ATP synthase F(0) sector subunit c</fullName>
    </alternativeName>
    <alternativeName>
        <fullName evidence="13">F-type ATPase subunit c</fullName>
        <shortName evidence="13">F-ATPase subunit c</shortName>
    </alternativeName>
    <alternativeName>
        <fullName evidence="13">Lipid-binding protein</fullName>
    </alternativeName>
</protein>
<dbReference type="STRING" id="314260.PB2503_02137"/>
<comment type="subunit">
    <text evidence="13">F-type ATPases have 2 components, F(1) - the catalytic core - and F(0) - the membrane proton channel. F(1) has five subunits: alpha(3), beta(3), gamma(1), delta(1), epsilon(1). F(0) has three main subunits: a(1), b(2) and c(10-14). The alpha and beta chains form an alternating ring which encloses part of the gamma chain. F(1) is attached to F(0) by a central stalk formed by the gamma and epsilon chains, while a peripheral stalk is formed by the delta and b chains.</text>
</comment>
<keyword evidence="13" id="KW-0997">Cell inner membrane</keyword>
<dbReference type="InterPro" id="IPR035921">
    <property type="entry name" value="F/V-ATP_Csub_sf"/>
</dbReference>
<dbReference type="Pfam" id="PF00137">
    <property type="entry name" value="ATP-synt_C"/>
    <property type="match status" value="1"/>
</dbReference>
<comment type="function">
    <text evidence="13">Key component of the F(0) channel; it plays a direct role in translocation across the membrane. A homomeric c-ring of between 10-14 subunits forms the central stalk rotor element with the F(1) delta and epsilon subunits.</text>
</comment>
<keyword evidence="13" id="KW-1003">Cell membrane</keyword>
<name>E0TC73_PARBH</name>
<dbReference type="HOGENOM" id="CLU_148047_4_0_5"/>
<evidence type="ECO:0000256" key="7">
    <source>
        <dbReference type="ARBA" id="ARBA00022989"/>
    </source>
</evidence>
<dbReference type="GO" id="GO:0033177">
    <property type="term" value="C:proton-transporting two-sector ATPase complex, proton-transporting domain"/>
    <property type="evidence" value="ECO:0007669"/>
    <property type="project" value="InterPro"/>
</dbReference>
<evidence type="ECO:0000256" key="13">
    <source>
        <dbReference type="HAMAP-Rule" id="MF_01396"/>
    </source>
</evidence>
<dbReference type="InterPro" id="IPR005953">
    <property type="entry name" value="ATP_synth_csu_bac/chlpt"/>
</dbReference>
<keyword evidence="5 13" id="KW-0812">Transmembrane</keyword>
<comment type="similarity">
    <text evidence="2 13">Belongs to the ATPase C chain family.</text>
</comment>
<dbReference type="SUPFAM" id="SSF81333">
    <property type="entry name" value="F1F0 ATP synthase subunit C"/>
    <property type="match status" value="1"/>
</dbReference>
<dbReference type="OrthoDB" id="9811093at2"/>
<gene>
    <name evidence="13" type="primary">atpE</name>
    <name evidence="15" type="ordered locus">PB2503_02137</name>
</gene>
<comment type="subcellular location">
    <subcellularLocation>
        <location evidence="13">Cell inner membrane</location>
        <topology evidence="13">Multi-pass membrane protein</topology>
    </subcellularLocation>
    <subcellularLocation>
        <location evidence="1">Membrane</location>
        <topology evidence="1">Multi-pass membrane protein</topology>
    </subcellularLocation>
</comment>
<dbReference type="GO" id="GO:0005886">
    <property type="term" value="C:plasma membrane"/>
    <property type="evidence" value="ECO:0007669"/>
    <property type="project" value="UniProtKB-SubCell"/>
</dbReference>
<evidence type="ECO:0000256" key="2">
    <source>
        <dbReference type="ARBA" id="ARBA00006704"/>
    </source>
</evidence>
<evidence type="ECO:0000256" key="3">
    <source>
        <dbReference type="ARBA" id="ARBA00022448"/>
    </source>
</evidence>
<proteinExistence type="inferred from homology"/>
<dbReference type="eggNOG" id="COG0636">
    <property type="taxonomic scope" value="Bacteria"/>
</dbReference>
<dbReference type="AlphaFoldDB" id="E0TC73"/>
<feature type="transmembrane region" description="Helical" evidence="13">
    <location>
        <begin position="50"/>
        <end position="73"/>
    </location>
</feature>
<evidence type="ECO:0000256" key="8">
    <source>
        <dbReference type="ARBA" id="ARBA00023065"/>
    </source>
</evidence>
<keyword evidence="16" id="KW-1185">Reference proteome</keyword>
<keyword evidence="3 13" id="KW-0813">Transport</keyword>
<evidence type="ECO:0000256" key="10">
    <source>
        <dbReference type="ARBA" id="ARBA00023136"/>
    </source>
</evidence>
<evidence type="ECO:0000256" key="6">
    <source>
        <dbReference type="ARBA" id="ARBA00022781"/>
    </source>
</evidence>
<dbReference type="Proteomes" id="UP000001302">
    <property type="component" value="Chromosome"/>
</dbReference>
<keyword evidence="4 13" id="KW-0138">CF(0)</keyword>
<evidence type="ECO:0000256" key="12">
    <source>
        <dbReference type="ARBA" id="ARBA00025198"/>
    </source>
</evidence>
<dbReference type="KEGG" id="pbr:PB2503_02137"/>
<keyword evidence="11 13" id="KW-0066">ATP synthesis</keyword>
<evidence type="ECO:0000313" key="16">
    <source>
        <dbReference type="Proteomes" id="UP000001302"/>
    </source>
</evidence>
<dbReference type="HAMAP" id="MF_01396">
    <property type="entry name" value="ATP_synth_c_bact"/>
    <property type="match status" value="1"/>
</dbReference>
<dbReference type="Gene3D" id="1.20.20.10">
    <property type="entry name" value="F1F0 ATP synthase subunit C"/>
    <property type="match status" value="1"/>
</dbReference>
<dbReference type="GO" id="GO:0046933">
    <property type="term" value="F:proton-transporting ATP synthase activity, rotational mechanism"/>
    <property type="evidence" value="ECO:0007669"/>
    <property type="project" value="UniProtKB-UniRule"/>
</dbReference>
<dbReference type="RefSeq" id="WP_013299480.1">
    <property type="nucleotide sequence ID" value="NC_014414.1"/>
</dbReference>
<dbReference type="GO" id="GO:0045259">
    <property type="term" value="C:proton-transporting ATP synthase complex"/>
    <property type="evidence" value="ECO:0007669"/>
    <property type="project" value="UniProtKB-KW"/>
</dbReference>
<dbReference type="InterPro" id="IPR038662">
    <property type="entry name" value="ATP_synth_F0_csu_sf"/>
</dbReference>
<keyword evidence="7 13" id="KW-1133">Transmembrane helix</keyword>
<dbReference type="PANTHER" id="PTHR10031:SF0">
    <property type="entry name" value="ATPASE PROTEIN 9"/>
    <property type="match status" value="1"/>
</dbReference>
<dbReference type="NCBIfam" id="NF005733">
    <property type="entry name" value="PRK07558.1"/>
    <property type="match status" value="1"/>
</dbReference>
<keyword evidence="8 13" id="KW-0406">Ion transport</keyword>
<sequence length="74" mass="7626">MDAEAAKFIGAGLAVLPLLGVGLGLGILFGNFMQGAFRNPSATAGLNTQFYIAFALTEATGLFALVIAFLILFS</sequence>
<dbReference type="NCBIfam" id="TIGR01260">
    <property type="entry name" value="ATP_synt_c"/>
    <property type="match status" value="1"/>
</dbReference>
<reference evidence="15 16" key="2">
    <citation type="journal article" date="2011" name="J. Bacteriol.">
        <title>Complete genome sequence of strain HTCC2503T of Parvularcula bermudensis, the type species of the order "Parvularculales" in the class Alphaproteobacteria.</title>
        <authorList>
            <person name="Oh H.M."/>
            <person name="Kang I."/>
            <person name="Vergin K.L."/>
            <person name="Kang D."/>
            <person name="Rhee K.H."/>
            <person name="Giovannoni S.J."/>
            <person name="Cho J.C."/>
        </authorList>
    </citation>
    <scope>NUCLEOTIDE SEQUENCE [LARGE SCALE GENOMIC DNA]</scope>
    <source>
        <strain evidence="16">ATCC BAA-594 / HTCC2503 / KCTC 12087</strain>
    </source>
</reference>